<evidence type="ECO:0000313" key="5">
    <source>
        <dbReference type="EMBL" id="PWB74183.1"/>
    </source>
</evidence>
<keyword evidence="2" id="KW-0645">Protease</keyword>
<organism evidence="5 6">
    <name type="scientific">candidate division GN15 bacterium</name>
    <dbReference type="NCBI Taxonomy" id="2072418"/>
    <lineage>
        <taxon>Bacteria</taxon>
        <taxon>candidate division GN15</taxon>
    </lineage>
</organism>
<name>A0A855X384_9BACT</name>
<comment type="caution">
    <text evidence="5">The sequence shown here is derived from an EMBL/GenBank/DDBJ whole genome shotgun (WGS) entry which is preliminary data.</text>
</comment>
<protein>
    <recommendedName>
        <fullName evidence="7">Hydrogenase maturation protease</fullName>
    </recommendedName>
</protein>
<sequence>MNTDQSRGLIVGVGTEYGDDAFGLLVARHLARRTYENITIITHPGEGASLMETWQGYERVVIVDCAASGASIASRYTFNASIERIPTKMLRYSTHAFGVAEAIETARALGRLPERLVVIAVEGQSFNAGESVDERLASLVAPIAAEALAAVSGH</sequence>
<dbReference type="GO" id="GO:0016485">
    <property type="term" value="P:protein processing"/>
    <property type="evidence" value="ECO:0007669"/>
    <property type="project" value="TreeGrafter"/>
</dbReference>
<reference evidence="5 6" key="1">
    <citation type="journal article" date="2018" name="ISME J.">
        <title>A methanotrophic archaeon couples anaerobic oxidation of methane to Fe(III) reduction.</title>
        <authorList>
            <person name="Cai C."/>
            <person name="Leu A.O."/>
            <person name="Xie G.J."/>
            <person name="Guo J."/>
            <person name="Feng Y."/>
            <person name="Zhao J.X."/>
            <person name="Tyson G.W."/>
            <person name="Yuan Z."/>
            <person name="Hu S."/>
        </authorList>
    </citation>
    <scope>NUCLEOTIDE SEQUENCE [LARGE SCALE GENOMIC DNA]</scope>
    <source>
        <strain evidence="5">FeB_12</strain>
    </source>
</reference>
<dbReference type="SUPFAM" id="SSF53163">
    <property type="entry name" value="HybD-like"/>
    <property type="match status" value="1"/>
</dbReference>
<accession>A0A855X384</accession>
<gene>
    <name evidence="5" type="ORF">C3F09_04315</name>
</gene>
<evidence type="ECO:0000313" key="6">
    <source>
        <dbReference type="Proteomes" id="UP000250918"/>
    </source>
</evidence>
<dbReference type="NCBIfam" id="TIGR00072">
    <property type="entry name" value="hydrog_prot"/>
    <property type="match status" value="1"/>
</dbReference>
<evidence type="ECO:0000256" key="3">
    <source>
        <dbReference type="ARBA" id="ARBA00022750"/>
    </source>
</evidence>
<dbReference type="PANTHER" id="PTHR30302:SF1">
    <property type="entry name" value="HYDROGENASE 2 MATURATION PROTEASE"/>
    <property type="match status" value="1"/>
</dbReference>
<keyword evidence="4" id="KW-0378">Hydrolase</keyword>
<evidence type="ECO:0000256" key="2">
    <source>
        <dbReference type="ARBA" id="ARBA00022670"/>
    </source>
</evidence>
<dbReference type="Gene3D" id="3.40.50.1450">
    <property type="entry name" value="HybD-like"/>
    <property type="match status" value="1"/>
</dbReference>
<dbReference type="InterPro" id="IPR023430">
    <property type="entry name" value="Pept_HybD-like_dom_sf"/>
</dbReference>
<evidence type="ECO:0000256" key="1">
    <source>
        <dbReference type="ARBA" id="ARBA00006814"/>
    </source>
</evidence>
<dbReference type="Proteomes" id="UP000250918">
    <property type="component" value="Unassembled WGS sequence"/>
</dbReference>
<evidence type="ECO:0008006" key="7">
    <source>
        <dbReference type="Google" id="ProtNLM"/>
    </source>
</evidence>
<dbReference type="InterPro" id="IPR000671">
    <property type="entry name" value="Peptidase_A31"/>
</dbReference>
<dbReference type="Pfam" id="PF01750">
    <property type="entry name" value="HycI"/>
    <property type="match status" value="1"/>
</dbReference>
<dbReference type="PANTHER" id="PTHR30302">
    <property type="entry name" value="HYDROGENASE 1 MATURATION PROTEASE"/>
    <property type="match status" value="1"/>
</dbReference>
<dbReference type="AlphaFoldDB" id="A0A855X384"/>
<evidence type="ECO:0000256" key="4">
    <source>
        <dbReference type="ARBA" id="ARBA00022801"/>
    </source>
</evidence>
<dbReference type="GO" id="GO:0004190">
    <property type="term" value="F:aspartic-type endopeptidase activity"/>
    <property type="evidence" value="ECO:0007669"/>
    <property type="project" value="UniProtKB-KW"/>
</dbReference>
<keyword evidence="3" id="KW-0064">Aspartyl protease</keyword>
<dbReference type="EMBL" id="PQAP01000039">
    <property type="protein sequence ID" value="PWB74183.1"/>
    <property type="molecule type" value="Genomic_DNA"/>
</dbReference>
<proteinExistence type="inferred from homology"/>
<comment type="similarity">
    <text evidence="1">Belongs to the peptidase A31 family.</text>
</comment>
<dbReference type="GO" id="GO:0008047">
    <property type="term" value="F:enzyme activator activity"/>
    <property type="evidence" value="ECO:0007669"/>
    <property type="project" value="InterPro"/>
</dbReference>